<keyword evidence="1" id="KW-1133">Transmembrane helix</keyword>
<reference evidence="2" key="1">
    <citation type="journal article" date="2017" name="Proc. Natl. Acad. Sci. U.S.A.">
        <title>Comparative genomics uncovers the prolific and distinctive metabolic potential of the cyanobacterial genus Moorea.</title>
        <authorList>
            <person name="Leao T."/>
            <person name="Castelao G."/>
            <person name="Korobeynikov A."/>
            <person name="Monroe E.A."/>
            <person name="Podell S."/>
            <person name="Glukhov E."/>
            <person name="Allen E.E."/>
            <person name="Gerwick W.H."/>
            <person name="Gerwick L."/>
        </authorList>
    </citation>
    <scope>NUCLEOTIDE SEQUENCE</scope>
    <source>
        <strain evidence="2">JHB</strain>
    </source>
</reference>
<gene>
    <name evidence="2" type="ORF">BJP36_38065</name>
</gene>
<accession>A0A9Q9SUK9</accession>
<evidence type="ECO:0000256" key="1">
    <source>
        <dbReference type="SAM" id="Phobius"/>
    </source>
</evidence>
<organism evidence="2">
    <name type="scientific">Moorena producens (strain JHB)</name>
    <dbReference type="NCBI Taxonomy" id="1454205"/>
    <lineage>
        <taxon>Bacteria</taxon>
        <taxon>Bacillati</taxon>
        <taxon>Cyanobacteriota</taxon>
        <taxon>Cyanophyceae</taxon>
        <taxon>Coleofasciculales</taxon>
        <taxon>Coleofasciculaceae</taxon>
        <taxon>Moorena</taxon>
    </lineage>
</organism>
<feature type="transmembrane region" description="Helical" evidence="1">
    <location>
        <begin position="21"/>
        <end position="47"/>
    </location>
</feature>
<dbReference type="Proteomes" id="UP000176944">
    <property type="component" value="Chromosome"/>
</dbReference>
<dbReference type="EMBL" id="CP017708">
    <property type="protein sequence ID" value="WAN69900.1"/>
    <property type="molecule type" value="Genomic_DNA"/>
</dbReference>
<dbReference type="AlphaFoldDB" id="A0A9Q9SUK9"/>
<sequence length="51" mass="5628">MLITDIALRIKVRTLIQVAKAVLVSYCLLAIAYWLLAIGYCLLAIGYCLAL</sequence>
<protein>
    <submittedName>
        <fullName evidence="2">Uncharacterized protein</fullName>
    </submittedName>
</protein>
<reference evidence="2" key="2">
    <citation type="submission" date="2022-10" db="EMBL/GenBank/DDBJ databases">
        <authorList>
            <person name="Ngo T.-E."/>
        </authorList>
    </citation>
    <scope>NUCLEOTIDE SEQUENCE</scope>
    <source>
        <strain evidence="2">JHB</strain>
    </source>
</reference>
<proteinExistence type="predicted"/>
<keyword evidence="1" id="KW-0812">Transmembrane</keyword>
<name>A0A9Q9SUK9_MOOP1</name>
<keyword evidence="1" id="KW-0472">Membrane</keyword>
<evidence type="ECO:0000313" key="2">
    <source>
        <dbReference type="EMBL" id="WAN69900.1"/>
    </source>
</evidence>